<proteinExistence type="predicted"/>
<dbReference type="AlphaFoldDB" id="A0A5B9R5J5"/>
<organism evidence="3 4">
    <name type="scientific">Roseimaritima ulvae</name>
    <dbReference type="NCBI Taxonomy" id="980254"/>
    <lineage>
        <taxon>Bacteria</taxon>
        <taxon>Pseudomonadati</taxon>
        <taxon>Planctomycetota</taxon>
        <taxon>Planctomycetia</taxon>
        <taxon>Pirellulales</taxon>
        <taxon>Pirellulaceae</taxon>
        <taxon>Roseimaritima</taxon>
    </lineage>
</organism>
<keyword evidence="2" id="KW-0812">Transmembrane</keyword>
<dbReference type="KEGG" id="rul:UC8_38170"/>
<protein>
    <submittedName>
        <fullName evidence="3">Uncharacterized protein</fullName>
    </submittedName>
</protein>
<sequence>MPDAPTPDPNPYSAPSSLEPTSESVPMVAGSTPFRQALSLSRWQMFFAVVCFVVFGLVALYLLMMLIVVGGMNGGGMMLGRMSFATCLTGLFTLIYVVVGMLFVRSSMNARKFSQAPQATTLVAMLESQLWLWRIIAGLSFLALGMWLVGMSLAMFVG</sequence>
<feature type="compositionally biased region" description="Polar residues" evidence="1">
    <location>
        <begin position="13"/>
        <end position="24"/>
    </location>
</feature>
<evidence type="ECO:0000256" key="1">
    <source>
        <dbReference type="SAM" id="MobiDB-lite"/>
    </source>
</evidence>
<keyword evidence="4" id="KW-1185">Reference proteome</keyword>
<evidence type="ECO:0000313" key="3">
    <source>
        <dbReference type="EMBL" id="QEG41791.1"/>
    </source>
</evidence>
<feature type="transmembrane region" description="Helical" evidence="2">
    <location>
        <begin position="82"/>
        <end position="104"/>
    </location>
</feature>
<dbReference type="EMBL" id="CP042914">
    <property type="protein sequence ID" value="QEG41791.1"/>
    <property type="molecule type" value="Genomic_DNA"/>
</dbReference>
<name>A0A5B9R5J5_9BACT</name>
<dbReference type="Proteomes" id="UP000325286">
    <property type="component" value="Chromosome"/>
</dbReference>
<evidence type="ECO:0000313" key="4">
    <source>
        <dbReference type="Proteomes" id="UP000325286"/>
    </source>
</evidence>
<gene>
    <name evidence="3" type="ORF">UC8_38170</name>
</gene>
<reference evidence="3 4" key="1">
    <citation type="submission" date="2019-08" db="EMBL/GenBank/DDBJ databases">
        <title>Deep-cultivation of Planctomycetes and their phenomic and genomic characterization uncovers novel biology.</title>
        <authorList>
            <person name="Wiegand S."/>
            <person name="Jogler M."/>
            <person name="Boedeker C."/>
            <person name="Pinto D."/>
            <person name="Vollmers J."/>
            <person name="Rivas-Marin E."/>
            <person name="Kohn T."/>
            <person name="Peeters S.H."/>
            <person name="Heuer A."/>
            <person name="Rast P."/>
            <person name="Oberbeckmann S."/>
            <person name="Bunk B."/>
            <person name="Jeske O."/>
            <person name="Meyerdierks A."/>
            <person name="Storesund J.E."/>
            <person name="Kallscheuer N."/>
            <person name="Luecker S."/>
            <person name="Lage O.M."/>
            <person name="Pohl T."/>
            <person name="Merkel B.J."/>
            <person name="Hornburger P."/>
            <person name="Mueller R.-W."/>
            <person name="Bruemmer F."/>
            <person name="Labrenz M."/>
            <person name="Spormann A.M."/>
            <person name="Op den Camp H."/>
            <person name="Overmann J."/>
            <person name="Amann R."/>
            <person name="Jetten M.S.M."/>
            <person name="Mascher T."/>
            <person name="Medema M.H."/>
            <person name="Devos D.P."/>
            <person name="Kaster A.-K."/>
            <person name="Ovreas L."/>
            <person name="Rohde M."/>
            <person name="Galperin M.Y."/>
            <person name="Jogler C."/>
        </authorList>
    </citation>
    <scope>NUCLEOTIDE SEQUENCE [LARGE SCALE GENOMIC DNA]</scope>
    <source>
        <strain evidence="3 4">UC8</strain>
    </source>
</reference>
<keyword evidence="2" id="KW-1133">Transmembrane helix</keyword>
<feature type="region of interest" description="Disordered" evidence="1">
    <location>
        <begin position="1"/>
        <end position="24"/>
    </location>
</feature>
<feature type="compositionally biased region" description="Pro residues" evidence="1">
    <location>
        <begin position="1"/>
        <end position="12"/>
    </location>
</feature>
<accession>A0A5B9R5J5</accession>
<evidence type="ECO:0000256" key="2">
    <source>
        <dbReference type="SAM" id="Phobius"/>
    </source>
</evidence>
<feature type="transmembrane region" description="Helical" evidence="2">
    <location>
        <begin position="131"/>
        <end position="157"/>
    </location>
</feature>
<keyword evidence="2" id="KW-0472">Membrane</keyword>
<feature type="transmembrane region" description="Helical" evidence="2">
    <location>
        <begin position="45"/>
        <end position="70"/>
    </location>
</feature>